<dbReference type="EMBL" id="JAEPRD010000342">
    <property type="protein sequence ID" value="KAG2191882.1"/>
    <property type="molecule type" value="Genomic_DNA"/>
</dbReference>
<dbReference type="InterPro" id="IPR036397">
    <property type="entry name" value="RNaseH_sf"/>
</dbReference>
<dbReference type="GO" id="GO:0003676">
    <property type="term" value="F:nucleic acid binding"/>
    <property type="evidence" value="ECO:0007669"/>
    <property type="project" value="InterPro"/>
</dbReference>
<reference evidence="1" key="1">
    <citation type="submission" date="2020-12" db="EMBL/GenBank/DDBJ databases">
        <title>Metabolic potential, ecology and presence of endohyphal bacteria is reflected in genomic diversity of Mucoromycotina.</title>
        <authorList>
            <person name="Muszewska A."/>
            <person name="Okrasinska A."/>
            <person name="Steczkiewicz K."/>
            <person name="Drgas O."/>
            <person name="Orlowska M."/>
            <person name="Perlinska-Lenart U."/>
            <person name="Aleksandrzak-Piekarczyk T."/>
            <person name="Szatraj K."/>
            <person name="Zielenkiewicz U."/>
            <person name="Pilsyk S."/>
            <person name="Malc E."/>
            <person name="Mieczkowski P."/>
            <person name="Kruszewska J.S."/>
            <person name="Biernat P."/>
            <person name="Pawlowska J."/>
        </authorList>
    </citation>
    <scope>NUCLEOTIDE SEQUENCE</scope>
    <source>
        <strain evidence="1">WA0000017839</strain>
    </source>
</reference>
<dbReference type="Proteomes" id="UP000603453">
    <property type="component" value="Unassembled WGS sequence"/>
</dbReference>
<organism evidence="1 2">
    <name type="scientific">Mucor saturninus</name>
    <dbReference type="NCBI Taxonomy" id="64648"/>
    <lineage>
        <taxon>Eukaryota</taxon>
        <taxon>Fungi</taxon>
        <taxon>Fungi incertae sedis</taxon>
        <taxon>Mucoromycota</taxon>
        <taxon>Mucoromycotina</taxon>
        <taxon>Mucoromycetes</taxon>
        <taxon>Mucorales</taxon>
        <taxon>Mucorineae</taxon>
        <taxon>Mucoraceae</taxon>
        <taxon>Mucor</taxon>
    </lineage>
</organism>
<proteinExistence type="predicted"/>
<dbReference type="AlphaFoldDB" id="A0A8H7QFU6"/>
<dbReference type="Gene3D" id="3.30.420.10">
    <property type="entry name" value="Ribonuclease H-like superfamily/Ribonuclease H"/>
    <property type="match status" value="1"/>
</dbReference>
<accession>A0A8H7QFU6</accession>
<evidence type="ECO:0000313" key="1">
    <source>
        <dbReference type="EMBL" id="KAG2191882.1"/>
    </source>
</evidence>
<name>A0A8H7QFU6_9FUNG</name>
<gene>
    <name evidence="1" type="ORF">INT47_006473</name>
</gene>
<dbReference type="OrthoDB" id="2288291at2759"/>
<evidence type="ECO:0000313" key="2">
    <source>
        <dbReference type="Proteomes" id="UP000603453"/>
    </source>
</evidence>
<comment type="caution">
    <text evidence="1">The sequence shown here is derived from an EMBL/GenBank/DDBJ whole genome shotgun (WGS) entry which is preliminary data.</text>
</comment>
<protein>
    <submittedName>
        <fullName evidence="1">Uncharacterized protein</fullName>
    </submittedName>
</protein>
<sequence>MTLSIDVFAEKRGTKGSLFKLKQPHAEWITSYINDKPTAVLDQISISLYVIEQKKLAIETWQGDEEMDFQKNCVFKDEAGFNVSITRNRGWSKRGTPAKAIVPSTQSTPITIFGAMSVDGVIDISLRKPTSSVATKKKNVDVERTYDGASFKSSDIYYNILENPETFFTEYTFIIGVSAYTLDPYLITPFPESQCITDSRKRTFNFVHSPTRMVIEKHLVSWLLVGYLPANDSPMEVSGAAIIEHESSQDINGSTRIVNVFSELMTHRTEGVMNFTE</sequence>
<keyword evidence="2" id="KW-1185">Reference proteome</keyword>